<reference evidence="1 2" key="1">
    <citation type="submission" date="2019-11" db="EMBL/GenBank/DDBJ databases">
        <title>Draft Genome Sequence of Plant Growth-Promoting Rhizosphere-Associated Bacteria.</title>
        <authorList>
            <person name="Vasilyev I.Y."/>
            <person name="Radchenko V."/>
            <person name="Ilnitskaya E.V."/>
        </authorList>
    </citation>
    <scope>NUCLEOTIDE SEQUENCE [LARGE SCALE GENOMIC DNA]</scope>
    <source>
        <strain evidence="1 2">VRA_MhP_f</strain>
    </source>
</reference>
<proteinExistence type="predicted"/>
<evidence type="ECO:0000313" key="2">
    <source>
        <dbReference type="Proteomes" id="UP000461948"/>
    </source>
</evidence>
<name>A0A7X2MJ67_ENTAG</name>
<protein>
    <submittedName>
        <fullName evidence="1">Uncharacterized protein</fullName>
    </submittedName>
</protein>
<comment type="caution">
    <text evidence="1">The sequence shown here is derived from an EMBL/GenBank/DDBJ whole genome shotgun (WGS) entry which is preliminary data.</text>
</comment>
<dbReference type="EMBL" id="WKLC01000074">
    <property type="protein sequence ID" value="MSE14229.1"/>
    <property type="molecule type" value="Genomic_DNA"/>
</dbReference>
<organism evidence="1 2">
    <name type="scientific">Enterobacter agglomerans</name>
    <name type="common">Erwinia herbicola</name>
    <name type="synonym">Pantoea agglomerans</name>
    <dbReference type="NCBI Taxonomy" id="549"/>
    <lineage>
        <taxon>Bacteria</taxon>
        <taxon>Pseudomonadati</taxon>
        <taxon>Pseudomonadota</taxon>
        <taxon>Gammaproteobacteria</taxon>
        <taxon>Enterobacterales</taxon>
        <taxon>Erwiniaceae</taxon>
        <taxon>Pantoea</taxon>
        <taxon>Pantoea agglomerans group</taxon>
    </lineage>
</organism>
<gene>
    <name evidence="1" type="ORF">GKC49_03440</name>
</gene>
<sequence>MFIPDEKIPGIDQYERPVVIFRNREGHFLSGFVLAADEFVTSFGSFKERCESMGIYLVDGCGERL</sequence>
<evidence type="ECO:0000313" key="1">
    <source>
        <dbReference type="EMBL" id="MSE14229.1"/>
    </source>
</evidence>
<dbReference type="AlphaFoldDB" id="A0A7X2MJ67"/>
<accession>A0A7X2MJ67</accession>
<dbReference type="Proteomes" id="UP000461948">
    <property type="component" value="Unassembled WGS sequence"/>
</dbReference>